<keyword evidence="8" id="KW-1185">Reference proteome</keyword>
<evidence type="ECO:0000256" key="6">
    <source>
        <dbReference type="SAM" id="Phobius"/>
    </source>
</evidence>
<comment type="subcellular location">
    <subcellularLocation>
        <location evidence="1">Membrane</location>
        <topology evidence="1">Multi-pass membrane protein</topology>
    </subcellularLocation>
</comment>
<feature type="transmembrane region" description="Helical" evidence="6">
    <location>
        <begin position="96"/>
        <end position="115"/>
    </location>
</feature>
<accession>A0A6G1JPQ2</accession>
<dbReference type="AlphaFoldDB" id="A0A6G1JPQ2"/>
<reference evidence="7" key="1">
    <citation type="journal article" date="2020" name="Stud. Mycol.">
        <title>101 Dothideomycetes genomes: a test case for predicting lifestyles and emergence of pathogens.</title>
        <authorList>
            <person name="Haridas S."/>
            <person name="Albert R."/>
            <person name="Binder M."/>
            <person name="Bloem J."/>
            <person name="Labutti K."/>
            <person name="Salamov A."/>
            <person name="Andreopoulos B."/>
            <person name="Baker S."/>
            <person name="Barry K."/>
            <person name="Bills G."/>
            <person name="Bluhm B."/>
            <person name="Cannon C."/>
            <person name="Castanera R."/>
            <person name="Culley D."/>
            <person name="Daum C."/>
            <person name="Ezra D."/>
            <person name="Gonzalez J."/>
            <person name="Henrissat B."/>
            <person name="Kuo A."/>
            <person name="Liang C."/>
            <person name="Lipzen A."/>
            <person name="Lutzoni F."/>
            <person name="Magnuson J."/>
            <person name="Mondo S."/>
            <person name="Nolan M."/>
            <person name="Ohm R."/>
            <person name="Pangilinan J."/>
            <person name="Park H.-J."/>
            <person name="Ramirez L."/>
            <person name="Alfaro M."/>
            <person name="Sun H."/>
            <person name="Tritt A."/>
            <person name="Yoshinaga Y."/>
            <person name="Zwiers L.-H."/>
            <person name="Turgeon B."/>
            <person name="Goodwin S."/>
            <person name="Spatafora J."/>
            <person name="Crous P."/>
            <person name="Grigoriev I."/>
        </authorList>
    </citation>
    <scope>NUCLEOTIDE SEQUENCE</scope>
    <source>
        <strain evidence="7">CBS 122367</strain>
    </source>
</reference>
<gene>
    <name evidence="7" type="ORF">K458DRAFT_249265</name>
</gene>
<evidence type="ECO:0000256" key="1">
    <source>
        <dbReference type="ARBA" id="ARBA00004141"/>
    </source>
</evidence>
<dbReference type="OrthoDB" id="536545at2759"/>
<dbReference type="Gene3D" id="1.20.1070.10">
    <property type="entry name" value="Rhodopsin 7-helix transmembrane proteins"/>
    <property type="match status" value="1"/>
</dbReference>
<feature type="non-terminal residue" evidence="7">
    <location>
        <position position="1"/>
    </location>
</feature>
<feature type="transmembrane region" description="Helical" evidence="6">
    <location>
        <begin position="150"/>
        <end position="169"/>
    </location>
</feature>
<evidence type="ECO:0000313" key="8">
    <source>
        <dbReference type="Proteomes" id="UP000799291"/>
    </source>
</evidence>
<dbReference type="EMBL" id="MU005569">
    <property type="protein sequence ID" value="KAF2692143.1"/>
    <property type="molecule type" value="Genomic_DNA"/>
</dbReference>
<feature type="transmembrane region" description="Helical" evidence="6">
    <location>
        <begin position="127"/>
        <end position="144"/>
    </location>
</feature>
<dbReference type="CDD" id="cd15239">
    <property type="entry name" value="7tm_YRO2_fungal-like"/>
    <property type="match status" value="1"/>
</dbReference>
<evidence type="ECO:0000256" key="4">
    <source>
        <dbReference type="ARBA" id="ARBA00022989"/>
    </source>
</evidence>
<dbReference type="SUPFAM" id="SSF81321">
    <property type="entry name" value="Family A G protein-coupled receptor-like"/>
    <property type="match status" value="1"/>
</dbReference>
<name>A0A6G1JPQ2_9PLEO</name>
<feature type="transmembrane region" description="Helical" evidence="6">
    <location>
        <begin position="221"/>
        <end position="240"/>
    </location>
</feature>
<evidence type="ECO:0000256" key="2">
    <source>
        <dbReference type="ARBA" id="ARBA00008130"/>
    </source>
</evidence>
<dbReference type="GO" id="GO:0005886">
    <property type="term" value="C:plasma membrane"/>
    <property type="evidence" value="ECO:0007669"/>
    <property type="project" value="TreeGrafter"/>
</dbReference>
<dbReference type="GO" id="GO:0005783">
    <property type="term" value="C:endoplasmic reticulum"/>
    <property type="evidence" value="ECO:0007669"/>
    <property type="project" value="TreeGrafter"/>
</dbReference>
<evidence type="ECO:0000256" key="3">
    <source>
        <dbReference type="ARBA" id="ARBA00022692"/>
    </source>
</evidence>
<dbReference type="PRINTS" id="PR00251">
    <property type="entry name" value="BACTRLOPSIN"/>
</dbReference>
<feature type="transmembrane region" description="Helical" evidence="6">
    <location>
        <begin position="181"/>
        <end position="201"/>
    </location>
</feature>
<dbReference type="InterPro" id="IPR043476">
    <property type="entry name" value="Yro2-like_7TM"/>
</dbReference>
<dbReference type="Proteomes" id="UP000799291">
    <property type="component" value="Unassembled WGS sequence"/>
</dbReference>
<dbReference type="Pfam" id="PF01036">
    <property type="entry name" value="Bac_rhodopsin"/>
    <property type="match status" value="1"/>
</dbReference>
<organism evidence="7 8">
    <name type="scientific">Lentithecium fluviatile CBS 122367</name>
    <dbReference type="NCBI Taxonomy" id="1168545"/>
    <lineage>
        <taxon>Eukaryota</taxon>
        <taxon>Fungi</taxon>
        <taxon>Dikarya</taxon>
        <taxon>Ascomycota</taxon>
        <taxon>Pezizomycotina</taxon>
        <taxon>Dothideomycetes</taxon>
        <taxon>Pleosporomycetidae</taxon>
        <taxon>Pleosporales</taxon>
        <taxon>Massarineae</taxon>
        <taxon>Lentitheciaceae</taxon>
        <taxon>Lentithecium</taxon>
    </lineage>
</organism>
<evidence type="ECO:0000313" key="7">
    <source>
        <dbReference type="EMBL" id="KAF2692143.1"/>
    </source>
</evidence>
<feature type="non-terminal residue" evidence="7">
    <location>
        <position position="246"/>
    </location>
</feature>
<comment type="similarity">
    <text evidence="2">Belongs to the archaeal/bacterial/fungal opsin family.</text>
</comment>
<feature type="transmembrane region" description="Helical" evidence="6">
    <location>
        <begin position="20"/>
        <end position="41"/>
    </location>
</feature>
<dbReference type="PANTHER" id="PTHR28286:SF1">
    <property type="entry name" value="30 KDA HEAT SHOCK PROTEIN-RELATED"/>
    <property type="match status" value="1"/>
</dbReference>
<keyword evidence="7" id="KW-0675">Receptor</keyword>
<proteinExistence type="inferred from homology"/>
<dbReference type="PANTHER" id="PTHR28286">
    <property type="match status" value="1"/>
</dbReference>
<evidence type="ECO:0000256" key="5">
    <source>
        <dbReference type="ARBA" id="ARBA00023136"/>
    </source>
</evidence>
<dbReference type="InterPro" id="IPR001425">
    <property type="entry name" value="Arc/bac/fun_rhodopsins"/>
</dbReference>
<keyword evidence="5 6" id="KW-0472">Membrane</keyword>
<dbReference type="SMART" id="SM01021">
    <property type="entry name" value="Bac_rhodopsin"/>
    <property type="match status" value="1"/>
</dbReference>
<feature type="transmembrane region" description="Helical" evidence="6">
    <location>
        <begin position="53"/>
        <end position="76"/>
    </location>
</feature>
<sequence>NDLVTGPQADIRITTRGSEFYWGLTAVFAIGALLVLAWAQLQGLNRRFYLKNVALSCVIMSITYFTMASNLGWVGIPVEWQRSSDKVAGTTRQIFWVRYIGWMLSFPLILSNLYFTAGLSWPSLGNGTVFAWFFVIGRLLGALVSTTYKWGYYVFCLFGYFYLCFDLLVPARSHANKTLNTAFSVYTLPALLYAGLLWILYPIAWGVSEGGNYIAPDSEAVFYGVIDLFAFMFVPIYTLVTLRKVD</sequence>
<protein>
    <submittedName>
        <fullName evidence="7">Family A G protein-coupled receptor-like protein</fullName>
    </submittedName>
</protein>
<keyword evidence="3 6" id="KW-0812">Transmembrane</keyword>
<keyword evidence="4 6" id="KW-1133">Transmembrane helix</keyword>